<evidence type="ECO:0000256" key="6">
    <source>
        <dbReference type="PIRSR" id="PIRSR602403-1"/>
    </source>
</evidence>
<evidence type="ECO:0000256" key="5">
    <source>
        <dbReference type="ARBA" id="ARBA00023004"/>
    </source>
</evidence>
<keyword evidence="3 6" id="KW-0479">Metal-binding</keyword>
<dbReference type="InterPro" id="IPR036396">
    <property type="entry name" value="Cyt_P450_sf"/>
</dbReference>
<dbReference type="PRINTS" id="PR00465">
    <property type="entry name" value="EP450IV"/>
</dbReference>
<gene>
    <name evidence="8" type="ORF">BDV26DRAFT_278989</name>
</gene>
<evidence type="ECO:0000256" key="7">
    <source>
        <dbReference type="SAM" id="SignalP"/>
    </source>
</evidence>
<evidence type="ECO:0000256" key="3">
    <source>
        <dbReference type="ARBA" id="ARBA00022723"/>
    </source>
</evidence>
<name>A0A5N7BHH1_9EURO</name>
<dbReference type="InterPro" id="IPR053007">
    <property type="entry name" value="CYP450_monoxygenase_sec-met"/>
</dbReference>
<keyword evidence="6" id="KW-0349">Heme</keyword>
<dbReference type="PANTHER" id="PTHR47582">
    <property type="entry name" value="P450, PUTATIVE (EUROFUNG)-RELATED"/>
    <property type="match status" value="1"/>
</dbReference>
<evidence type="ECO:0000256" key="4">
    <source>
        <dbReference type="ARBA" id="ARBA00023002"/>
    </source>
</evidence>
<evidence type="ECO:0000256" key="2">
    <source>
        <dbReference type="ARBA" id="ARBA00010617"/>
    </source>
</evidence>
<keyword evidence="4" id="KW-0560">Oxidoreductase</keyword>
<dbReference type="Pfam" id="PF00067">
    <property type="entry name" value="p450"/>
    <property type="match status" value="1"/>
</dbReference>
<sequence>MMLGPISLLGFPLILWIVQSLRTRHYDPREPIVVTSRIPVMGHVIGFFTQGLEYLTQISLESGCPIFTLDMLLSKVYVVTSPRLVPAVRQSHRTMSFEPLFLRVEECVSGITGPGLDLLLGSGSKNPGLSHHTAQAMRPGLLGNGLDQINAKMVNVLASNVEDIALQKAVPSDLFAWCRYTMTVAATAAVYGEGNPYESANFREAFWSAKPTTMDVESNVIPLLLGIAPSLVGRTGRKAREYMTQRLIRYYEEGGHLRSSMLTYDRWKTQIDAGASVEDIARHEIPTGIGILSNTVPTCFWAIFDIYSRPALLSEIRKELVQYVVKATPNKPCITIDLADIRNKCPLLLSSYQETLRVRSRSAQIRVIQEDTLLDDCYLLKAGSILVVPSAVINRSKSVWGEDADQSNPRRFIEDEQDYKQKARGFLSFGMAPHLCMGRYFATGEILGLTALLRLRFDLSPVLGSWVEPRKKKSAVLASTGVPSEPFNVILNERKDFQGLEWIFHATPGKAKHGLVSG</sequence>
<dbReference type="GO" id="GO:0004497">
    <property type="term" value="F:monooxygenase activity"/>
    <property type="evidence" value="ECO:0007669"/>
    <property type="project" value="InterPro"/>
</dbReference>
<reference evidence="8 9" key="1">
    <citation type="submission" date="2019-04" db="EMBL/GenBank/DDBJ databases">
        <title>Friends and foes A comparative genomics studyof 23 Aspergillus species from section Flavi.</title>
        <authorList>
            <consortium name="DOE Joint Genome Institute"/>
            <person name="Kjaerbolling I."/>
            <person name="Vesth T."/>
            <person name="Frisvad J.C."/>
            <person name="Nybo J.L."/>
            <person name="Theobald S."/>
            <person name="Kildgaard S."/>
            <person name="Isbrandt T."/>
            <person name="Kuo A."/>
            <person name="Sato A."/>
            <person name="Lyhne E.K."/>
            <person name="Kogle M.E."/>
            <person name="Wiebenga A."/>
            <person name="Kun R.S."/>
            <person name="Lubbers R.J."/>
            <person name="Makela M.R."/>
            <person name="Barry K."/>
            <person name="Chovatia M."/>
            <person name="Clum A."/>
            <person name="Daum C."/>
            <person name="Haridas S."/>
            <person name="He G."/>
            <person name="LaButti K."/>
            <person name="Lipzen A."/>
            <person name="Mondo S."/>
            <person name="Riley R."/>
            <person name="Salamov A."/>
            <person name="Simmons B.A."/>
            <person name="Magnuson J.K."/>
            <person name="Henrissat B."/>
            <person name="Mortensen U.H."/>
            <person name="Larsen T.O."/>
            <person name="Devries R.P."/>
            <person name="Grigoriev I.V."/>
            <person name="Machida M."/>
            <person name="Baker S.E."/>
            <person name="Andersen M.R."/>
        </authorList>
    </citation>
    <scope>NUCLEOTIDE SEQUENCE [LARGE SCALE GENOMIC DNA]</scope>
    <source>
        <strain evidence="8 9">IBT 29228</strain>
    </source>
</reference>
<dbReference type="GO" id="GO:0016705">
    <property type="term" value="F:oxidoreductase activity, acting on paired donors, with incorporation or reduction of molecular oxygen"/>
    <property type="evidence" value="ECO:0007669"/>
    <property type="project" value="InterPro"/>
</dbReference>
<dbReference type="Proteomes" id="UP000326198">
    <property type="component" value="Unassembled WGS sequence"/>
</dbReference>
<dbReference type="PANTHER" id="PTHR47582:SF1">
    <property type="entry name" value="P450, PUTATIVE (EUROFUNG)-RELATED"/>
    <property type="match status" value="1"/>
</dbReference>
<organism evidence="8 9">
    <name type="scientific">Aspergillus bertholletiae</name>
    <dbReference type="NCBI Taxonomy" id="1226010"/>
    <lineage>
        <taxon>Eukaryota</taxon>
        <taxon>Fungi</taxon>
        <taxon>Dikarya</taxon>
        <taxon>Ascomycota</taxon>
        <taxon>Pezizomycotina</taxon>
        <taxon>Eurotiomycetes</taxon>
        <taxon>Eurotiomycetidae</taxon>
        <taxon>Eurotiales</taxon>
        <taxon>Aspergillaceae</taxon>
        <taxon>Aspergillus</taxon>
        <taxon>Aspergillus subgen. Circumdati</taxon>
    </lineage>
</organism>
<dbReference type="OrthoDB" id="3366823at2759"/>
<dbReference type="InterPro" id="IPR001128">
    <property type="entry name" value="Cyt_P450"/>
</dbReference>
<dbReference type="Gene3D" id="1.10.630.10">
    <property type="entry name" value="Cytochrome P450"/>
    <property type="match status" value="1"/>
</dbReference>
<dbReference type="CDD" id="cd11040">
    <property type="entry name" value="CYP7_CYP8-like"/>
    <property type="match status" value="1"/>
</dbReference>
<feature type="signal peptide" evidence="7">
    <location>
        <begin position="1"/>
        <end position="20"/>
    </location>
</feature>
<protein>
    <submittedName>
        <fullName evidence="8">Cytochrome P450</fullName>
    </submittedName>
</protein>
<feature type="binding site" description="axial binding residue" evidence="6">
    <location>
        <position position="436"/>
    </location>
    <ligand>
        <name>heme</name>
        <dbReference type="ChEBI" id="CHEBI:30413"/>
    </ligand>
    <ligandPart>
        <name>Fe</name>
        <dbReference type="ChEBI" id="CHEBI:18248"/>
    </ligandPart>
</feature>
<keyword evidence="9" id="KW-1185">Reference proteome</keyword>
<dbReference type="GO" id="GO:0005506">
    <property type="term" value="F:iron ion binding"/>
    <property type="evidence" value="ECO:0007669"/>
    <property type="project" value="InterPro"/>
</dbReference>
<keyword evidence="5 6" id="KW-0408">Iron</keyword>
<dbReference type="AlphaFoldDB" id="A0A5N7BHH1"/>
<evidence type="ECO:0000313" key="8">
    <source>
        <dbReference type="EMBL" id="KAE8381226.1"/>
    </source>
</evidence>
<accession>A0A5N7BHH1</accession>
<evidence type="ECO:0000256" key="1">
    <source>
        <dbReference type="ARBA" id="ARBA00001971"/>
    </source>
</evidence>
<dbReference type="InterPro" id="IPR002403">
    <property type="entry name" value="Cyt_P450_E_grp-IV"/>
</dbReference>
<evidence type="ECO:0000313" key="9">
    <source>
        <dbReference type="Proteomes" id="UP000326198"/>
    </source>
</evidence>
<keyword evidence="7" id="KW-0732">Signal</keyword>
<dbReference type="GO" id="GO:0020037">
    <property type="term" value="F:heme binding"/>
    <property type="evidence" value="ECO:0007669"/>
    <property type="project" value="InterPro"/>
</dbReference>
<proteinExistence type="inferred from homology"/>
<feature type="chain" id="PRO_5025069272" evidence="7">
    <location>
        <begin position="21"/>
        <end position="518"/>
    </location>
</feature>
<dbReference type="EMBL" id="ML736173">
    <property type="protein sequence ID" value="KAE8381226.1"/>
    <property type="molecule type" value="Genomic_DNA"/>
</dbReference>
<dbReference type="SUPFAM" id="SSF48264">
    <property type="entry name" value="Cytochrome P450"/>
    <property type="match status" value="1"/>
</dbReference>
<comment type="similarity">
    <text evidence="2">Belongs to the cytochrome P450 family.</text>
</comment>
<comment type="cofactor">
    <cofactor evidence="1 6">
        <name>heme</name>
        <dbReference type="ChEBI" id="CHEBI:30413"/>
    </cofactor>
</comment>